<dbReference type="Pfam" id="PF00041">
    <property type="entry name" value="fn3"/>
    <property type="match status" value="3"/>
</dbReference>
<dbReference type="STRING" id="32264.T1KP12"/>
<evidence type="ECO:0000256" key="8">
    <source>
        <dbReference type="ARBA" id="ARBA00023157"/>
    </source>
</evidence>
<name>T1KP12_TETUR</name>
<evidence type="ECO:0000256" key="10">
    <source>
        <dbReference type="SAM" id="Phobius"/>
    </source>
</evidence>
<keyword evidence="5" id="KW-0130">Cell adhesion</keyword>
<dbReference type="CDD" id="cd20956">
    <property type="entry name" value="IgI_4_Dscam"/>
    <property type="match status" value="1"/>
</dbReference>
<dbReference type="SMART" id="SM00409">
    <property type="entry name" value="IG"/>
    <property type="match status" value="7"/>
</dbReference>
<keyword evidence="4" id="KW-0677">Repeat</keyword>
<dbReference type="InterPro" id="IPR036116">
    <property type="entry name" value="FN3_sf"/>
</dbReference>
<dbReference type="InterPro" id="IPR003598">
    <property type="entry name" value="Ig_sub2"/>
</dbReference>
<dbReference type="SMART" id="SM00408">
    <property type="entry name" value="IGc2"/>
    <property type="match status" value="6"/>
</dbReference>
<feature type="domain" description="Fibronectin type-III" evidence="13">
    <location>
        <begin position="1109"/>
        <end position="1203"/>
    </location>
</feature>
<dbReference type="FunFam" id="2.60.40.10:FF:000333">
    <property type="entry name" value="Down syndrome cell adhesion molecule"/>
    <property type="match status" value="1"/>
</dbReference>
<feature type="domain" description="Ig-like" evidence="12">
    <location>
        <begin position="602"/>
        <end position="692"/>
    </location>
</feature>
<feature type="signal peptide" evidence="11">
    <location>
        <begin position="1"/>
        <end position="19"/>
    </location>
</feature>
<feature type="domain" description="Ig-like" evidence="12">
    <location>
        <begin position="371"/>
        <end position="464"/>
    </location>
</feature>
<evidence type="ECO:0008006" key="16">
    <source>
        <dbReference type="Google" id="ProtNLM"/>
    </source>
</evidence>
<feature type="domain" description="Ig-like" evidence="12">
    <location>
        <begin position="130"/>
        <end position="227"/>
    </location>
</feature>
<accession>T1KP12</accession>
<sequence>MVFKFSLIIGLLTLLPSKYEFISLLEPRVYDEFVIQGNIAVFRCQIPDHLKDTVRVKSWYLSNGIILKPPENRDKFTALPSGELLVRSVDTEDSYLKVRCEVKNDKTGRTGITSTPGKLTVIEAKNPSSPKIFFQLPQISAREGDHSVYLPCIASGYPLVKYEWFQRISDRSSDEYVPLVNLNRPSSRYSTTDGLLIITEPKSSDSNEYRCISSNNLGRVKCEIRLTVYSPLRLTLTTSPTLVPVSQSSTKVSAVVGSPSVTRLPISLGSSLSLNCTVKGFPVKNVKWTKEGKTLLESSLPLATLKPMKSSSSLPAQPDYRHYQQPNSHHSLVLDLLSLERKHEGFYICLASNDLGSTQQTIQLFFDDEEPIFTETFTDQLLSPGASLSLICSARGRPLPQVTWTLDHEPIKSSHRTRYADYVSQRDKVTSYVNVSSIRTEDSGLYQCIASNTAGKVTHSRRINVYGEPGIKPLENRTALEGDNVWFYCPVYGYPYGEVSWLKVGPRIDPFSFPKDMEEGMRNVAFCTVSSGDGPIYIDWYKNGVKLDSNGFGTRIEMLNSFTSTITFQSLTTQHTGNYTCLASNSAASVNFTAEMIVKVSPTWIKEPVDLEVINGAKVILDCQAAGFPEPQIRWKKEELDSNEAKATFKTIISNPHMHILENGSLFISSIGSSDSGKYMCQATNGVNPALSKVINVKSHSPPIFDSTFVSKIVKKGDSLSLSCNASGDEPIVYQWKKDDIDLDQLMIGGRYRLDENKKSSQENFASGSILAIGVVDRSDSALFTCTSTNSYGSAEKTFRLIVQEPPETPINLNLNEIKSDSVLLTWSEPYNGNSPIIEYIVQYRSTGSSGWSSKVSESRDSSLSTSLTLENLKATTNYEIRVIAKNALGSSEPSQQITLVTLEKEPVSPPQDVRITPRGSSVLKVSWSPPKPPEGDKEPRITGYHIAYRKAESDSPYFIKTIEVAPNKVNGREEYLIGGLERLTRYEVKVQGFNMAGDGPFSDPLAAETLQYDAPKAPIVTILGSTPMTIDLSWEPTGDEPVTGYLVFYRAEGKEWISQQVSSITSYTIYSAQCGTRYQIYVLGINDAGQGDHSDTVIARTEGTAPVAPDKSSFLQSNSTFVLLNLHSWHSNGCPILYFDIQYKRHGDREWLSSSTGVPVNSSPYLITDLSPATWYNLLMKAVNEAGSTDAEYVFATLTLDGTLIPPLSVINELENEPANKLTFTSKWVVQQLNLILPILCGLGVLTLGLIVICSLQMRKSFIGNHSDPDGLSTSAGLGESVYKIDNTANNDHLGSPITSSGNHYKTETISTEVRSTCDPTLTVNITGGGLGAGLGSCRQTVASSNAAATSIYYPSPYALSRIEEYRTQEYGNKCDETYKLSRLARPPGQITSYHDYDTPIFLKRVNLNSVSPSLE</sequence>
<keyword evidence="6 10" id="KW-1133">Transmembrane helix</keyword>
<evidence type="ECO:0000313" key="14">
    <source>
        <dbReference type="EnsemblMetazoa" id="tetur16g02990.1"/>
    </source>
</evidence>
<evidence type="ECO:0000313" key="15">
    <source>
        <dbReference type="Proteomes" id="UP000015104"/>
    </source>
</evidence>
<keyword evidence="7 10" id="KW-0472">Membrane</keyword>
<dbReference type="Pfam" id="PF13927">
    <property type="entry name" value="Ig_3"/>
    <property type="match status" value="5"/>
</dbReference>
<dbReference type="InterPro" id="IPR003961">
    <property type="entry name" value="FN3_dom"/>
</dbReference>
<dbReference type="InterPro" id="IPR007110">
    <property type="entry name" value="Ig-like_dom"/>
</dbReference>
<evidence type="ECO:0000256" key="3">
    <source>
        <dbReference type="ARBA" id="ARBA00022729"/>
    </source>
</evidence>
<dbReference type="GO" id="GO:0009653">
    <property type="term" value="P:anatomical structure morphogenesis"/>
    <property type="evidence" value="ECO:0007669"/>
    <property type="project" value="UniProtKB-ARBA"/>
</dbReference>
<organism evidence="14 15">
    <name type="scientific">Tetranychus urticae</name>
    <name type="common">Two-spotted spider mite</name>
    <dbReference type="NCBI Taxonomy" id="32264"/>
    <lineage>
        <taxon>Eukaryota</taxon>
        <taxon>Metazoa</taxon>
        <taxon>Ecdysozoa</taxon>
        <taxon>Arthropoda</taxon>
        <taxon>Chelicerata</taxon>
        <taxon>Arachnida</taxon>
        <taxon>Acari</taxon>
        <taxon>Acariformes</taxon>
        <taxon>Trombidiformes</taxon>
        <taxon>Prostigmata</taxon>
        <taxon>Eleutherengona</taxon>
        <taxon>Raphignathae</taxon>
        <taxon>Tetranychoidea</taxon>
        <taxon>Tetranychidae</taxon>
        <taxon>Tetranychus</taxon>
    </lineage>
</organism>
<dbReference type="CDD" id="cd00096">
    <property type="entry name" value="Ig"/>
    <property type="match status" value="1"/>
</dbReference>
<dbReference type="FunFam" id="2.60.40.10:FF:000104">
    <property type="entry name" value="Down syndrome cell adhesion molecule b"/>
    <property type="match status" value="1"/>
</dbReference>
<proteinExistence type="predicted"/>
<dbReference type="HOGENOM" id="CLU_001038_2_1_1"/>
<evidence type="ECO:0000256" key="1">
    <source>
        <dbReference type="ARBA" id="ARBA00004479"/>
    </source>
</evidence>
<dbReference type="PROSITE" id="PS50853">
    <property type="entry name" value="FN3"/>
    <property type="match status" value="4"/>
</dbReference>
<dbReference type="CDD" id="cd00063">
    <property type="entry name" value="FN3"/>
    <property type="match status" value="4"/>
</dbReference>
<evidence type="ECO:0000256" key="6">
    <source>
        <dbReference type="ARBA" id="ARBA00022989"/>
    </source>
</evidence>
<dbReference type="InterPro" id="IPR003599">
    <property type="entry name" value="Ig_sub"/>
</dbReference>
<dbReference type="EMBL" id="CAEY01000282">
    <property type="status" value="NOT_ANNOTATED_CDS"/>
    <property type="molecule type" value="Genomic_DNA"/>
</dbReference>
<dbReference type="PANTHER" id="PTHR44170">
    <property type="entry name" value="PROTEIN SIDEKICK"/>
    <property type="match status" value="1"/>
</dbReference>
<protein>
    <recommendedName>
        <fullName evidence="16">Down syndrome cell adhesion molecule</fullName>
    </recommendedName>
</protein>
<keyword evidence="2 10" id="KW-0812">Transmembrane</keyword>
<dbReference type="PANTHER" id="PTHR44170:SF6">
    <property type="entry name" value="CONTACTIN"/>
    <property type="match status" value="1"/>
</dbReference>
<dbReference type="SUPFAM" id="SSF48726">
    <property type="entry name" value="Immunoglobulin"/>
    <property type="match status" value="6"/>
</dbReference>
<keyword evidence="15" id="KW-1185">Reference proteome</keyword>
<dbReference type="Gene3D" id="2.60.40.10">
    <property type="entry name" value="Immunoglobulins"/>
    <property type="match status" value="11"/>
</dbReference>
<feature type="domain" description="Fibronectin type-III" evidence="13">
    <location>
        <begin position="809"/>
        <end position="905"/>
    </location>
</feature>
<feature type="domain" description="Ig-like" evidence="12">
    <location>
        <begin position="506"/>
        <end position="593"/>
    </location>
</feature>
<dbReference type="GO" id="GO:0098609">
    <property type="term" value="P:cell-cell adhesion"/>
    <property type="evidence" value="ECO:0007669"/>
    <property type="project" value="TreeGrafter"/>
</dbReference>
<evidence type="ECO:0000256" key="5">
    <source>
        <dbReference type="ARBA" id="ARBA00022889"/>
    </source>
</evidence>
<evidence type="ECO:0000259" key="12">
    <source>
        <dbReference type="PROSITE" id="PS50835"/>
    </source>
</evidence>
<evidence type="ECO:0000256" key="11">
    <source>
        <dbReference type="SAM" id="SignalP"/>
    </source>
</evidence>
<comment type="subcellular location">
    <subcellularLocation>
        <location evidence="1">Membrane</location>
        <topology evidence="1">Single-pass type I membrane protein</topology>
    </subcellularLocation>
</comment>
<evidence type="ECO:0000256" key="7">
    <source>
        <dbReference type="ARBA" id="ARBA00023136"/>
    </source>
</evidence>
<reference evidence="14" key="2">
    <citation type="submission" date="2015-06" db="UniProtKB">
        <authorList>
            <consortium name="EnsemblMetazoa"/>
        </authorList>
    </citation>
    <scope>IDENTIFICATION</scope>
</reference>
<keyword evidence="3 11" id="KW-0732">Signal</keyword>
<dbReference type="Pfam" id="PF25059">
    <property type="entry name" value="FN3_DSCAM-DSCAML_C"/>
    <property type="match status" value="1"/>
</dbReference>
<keyword evidence="8" id="KW-1015">Disulfide bond</keyword>
<evidence type="ECO:0000256" key="2">
    <source>
        <dbReference type="ARBA" id="ARBA00022692"/>
    </source>
</evidence>
<dbReference type="InterPro" id="IPR036179">
    <property type="entry name" value="Ig-like_dom_sf"/>
</dbReference>
<dbReference type="GO" id="GO:0005886">
    <property type="term" value="C:plasma membrane"/>
    <property type="evidence" value="ECO:0007669"/>
    <property type="project" value="UniProtKB-SubCell"/>
</dbReference>
<dbReference type="FunFam" id="2.60.40.10:FF:000017">
    <property type="entry name" value="Down syndrome cell adhesion molecule b"/>
    <property type="match status" value="1"/>
</dbReference>
<evidence type="ECO:0000259" key="13">
    <source>
        <dbReference type="PROSITE" id="PS50853"/>
    </source>
</evidence>
<feature type="chain" id="PRO_5009976045" description="Down syndrome cell adhesion molecule" evidence="11">
    <location>
        <begin position="20"/>
        <end position="1417"/>
    </location>
</feature>
<keyword evidence="9" id="KW-0393">Immunoglobulin domain</keyword>
<feature type="domain" description="Fibronectin type-III" evidence="13">
    <location>
        <begin position="910"/>
        <end position="1013"/>
    </location>
</feature>
<reference evidence="15" key="1">
    <citation type="submission" date="2011-08" db="EMBL/GenBank/DDBJ databases">
        <authorList>
            <person name="Rombauts S."/>
        </authorList>
    </citation>
    <scope>NUCLEOTIDE SEQUENCE</scope>
    <source>
        <strain evidence="15">London</strain>
    </source>
</reference>
<dbReference type="EMBL" id="CAEY01000283">
    <property type="status" value="NOT_ANNOTATED_CDS"/>
    <property type="molecule type" value="Genomic_DNA"/>
</dbReference>
<dbReference type="GO" id="GO:0030154">
    <property type="term" value="P:cell differentiation"/>
    <property type="evidence" value="ECO:0007669"/>
    <property type="project" value="UniProtKB-ARBA"/>
</dbReference>
<feature type="domain" description="Ig-like" evidence="12">
    <location>
        <begin position="259"/>
        <end position="363"/>
    </location>
</feature>
<feature type="domain" description="Fibronectin type-III" evidence="13">
    <location>
        <begin position="1015"/>
        <end position="1105"/>
    </location>
</feature>
<evidence type="ECO:0000256" key="4">
    <source>
        <dbReference type="ARBA" id="ARBA00022737"/>
    </source>
</evidence>
<dbReference type="InterPro" id="IPR056754">
    <property type="entry name" value="DSCAM/DSCAML_C"/>
</dbReference>
<dbReference type="FunFam" id="2.60.40.10:FF:000028">
    <property type="entry name" value="Neuronal cell adhesion molecule"/>
    <property type="match status" value="1"/>
</dbReference>
<feature type="transmembrane region" description="Helical" evidence="10">
    <location>
        <begin position="1236"/>
        <end position="1257"/>
    </location>
</feature>
<feature type="domain" description="Ig-like" evidence="12">
    <location>
        <begin position="702"/>
        <end position="800"/>
    </location>
</feature>
<dbReference type="SMART" id="SM00060">
    <property type="entry name" value="FN3"/>
    <property type="match status" value="4"/>
</dbReference>
<dbReference type="InterPro" id="IPR013098">
    <property type="entry name" value="Ig_I-set"/>
</dbReference>
<dbReference type="EnsemblMetazoa" id="tetur16g02990.1">
    <property type="protein sequence ID" value="tetur16g02990.1"/>
    <property type="gene ID" value="tetur16g02990"/>
</dbReference>
<dbReference type="Pfam" id="PF07679">
    <property type="entry name" value="I-set"/>
    <property type="match status" value="1"/>
</dbReference>
<dbReference type="eggNOG" id="KOG3510">
    <property type="taxonomic scope" value="Eukaryota"/>
</dbReference>
<evidence type="ECO:0000256" key="9">
    <source>
        <dbReference type="ARBA" id="ARBA00023319"/>
    </source>
</evidence>
<dbReference type="PRINTS" id="PR00014">
    <property type="entry name" value="FNTYPEIII"/>
</dbReference>
<dbReference type="PROSITE" id="PS50835">
    <property type="entry name" value="IG_LIKE"/>
    <property type="match status" value="6"/>
</dbReference>
<dbReference type="SUPFAM" id="SSF49265">
    <property type="entry name" value="Fibronectin type III"/>
    <property type="match status" value="2"/>
</dbReference>
<dbReference type="Proteomes" id="UP000015104">
    <property type="component" value="Unassembled WGS sequence"/>
</dbReference>
<dbReference type="InterPro" id="IPR013783">
    <property type="entry name" value="Ig-like_fold"/>
</dbReference>